<dbReference type="PANTHER" id="PTHR34611:SF2">
    <property type="entry name" value="INACTIVE RECOMBINATION-PROMOTING NUCLEASE-LIKE PROTEIN RPNE-RELATED"/>
    <property type="match status" value="1"/>
</dbReference>
<evidence type="ECO:0000313" key="1">
    <source>
        <dbReference type="EMBL" id="CAA9219982.1"/>
    </source>
</evidence>
<evidence type="ECO:0008006" key="2">
    <source>
        <dbReference type="Google" id="ProtNLM"/>
    </source>
</evidence>
<dbReference type="EMBL" id="CADCTQ010000034">
    <property type="protein sequence ID" value="CAA9219982.1"/>
    <property type="molecule type" value="Genomic_DNA"/>
</dbReference>
<proteinExistence type="predicted"/>
<gene>
    <name evidence="1" type="ORF">AVDCRST_MAG56-387</name>
</gene>
<sequence length="263" mass="29958">MAQDYDKIFREVLRDIFPAVARKVLGIHAGQYKPLPADLQYTSQREADQLWEVTPAEGPPFVLHCEFQSTNDKQMLSRMMIYHAFLHYQKKMPIRQFVIYVGRDPLSMEHQLQTESLSYRYGLIDLKSFPYQAFLASGHSEEVVLAILADFGGQPGELIAEQIIAKLRQSTNGTLEMAQRTLQLVRLAVLRNLGTTVFNAARKMAITIDIREDALYQEGKLEGKEETALDMLREGFPEEVVTRITKLPAERIAQLKQQLDASA</sequence>
<dbReference type="InterPro" id="IPR051699">
    <property type="entry name" value="Rpn/YhgA-like_nuclease"/>
</dbReference>
<accession>A0A6J4HEB6</accession>
<name>A0A6J4HEB6_9SPHI</name>
<dbReference type="GO" id="GO:1990238">
    <property type="term" value="F:double-stranded DNA endonuclease activity"/>
    <property type="evidence" value="ECO:0007669"/>
    <property type="project" value="TreeGrafter"/>
</dbReference>
<dbReference type="AlphaFoldDB" id="A0A6J4HEB6"/>
<dbReference type="PANTHER" id="PTHR34611">
    <property type="match status" value="1"/>
</dbReference>
<protein>
    <recommendedName>
        <fullName evidence="2">Transposase (putative) YhgA-like domain-containing protein</fullName>
    </recommendedName>
</protein>
<organism evidence="1">
    <name type="scientific">uncultured Cytophagales bacterium</name>
    <dbReference type="NCBI Taxonomy" id="158755"/>
    <lineage>
        <taxon>Bacteria</taxon>
        <taxon>Pseudomonadati</taxon>
        <taxon>Bacteroidota</taxon>
        <taxon>Sphingobacteriia</taxon>
        <taxon>Sphingobacteriales</taxon>
        <taxon>environmental samples</taxon>
    </lineage>
</organism>
<dbReference type="GO" id="GO:0006310">
    <property type="term" value="P:DNA recombination"/>
    <property type="evidence" value="ECO:0007669"/>
    <property type="project" value="TreeGrafter"/>
</dbReference>
<reference evidence="1" key="1">
    <citation type="submission" date="2020-02" db="EMBL/GenBank/DDBJ databases">
        <authorList>
            <person name="Meier V. D."/>
        </authorList>
    </citation>
    <scope>NUCLEOTIDE SEQUENCE</scope>
    <source>
        <strain evidence="1">AVDCRST_MAG56</strain>
    </source>
</reference>